<evidence type="ECO:0000256" key="1">
    <source>
        <dbReference type="SAM" id="Coils"/>
    </source>
</evidence>
<dbReference type="PROSITE" id="PS50217">
    <property type="entry name" value="BZIP"/>
    <property type="match status" value="1"/>
</dbReference>
<reference evidence="4" key="1">
    <citation type="submission" date="2016-07" db="EMBL/GenBank/DDBJ databases">
        <authorList>
            <person name="Bretaudeau A."/>
        </authorList>
    </citation>
    <scope>NUCLEOTIDE SEQUENCE</scope>
    <source>
        <strain evidence="4">Rice</strain>
        <tissue evidence="4">Whole body</tissue>
    </source>
</reference>
<name>A0A2H1VHH2_SPOFR</name>
<dbReference type="GO" id="GO:0003700">
    <property type="term" value="F:DNA-binding transcription factor activity"/>
    <property type="evidence" value="ECO:0007669"/>
    <property type="project" value="InterPro"/>
</dbReference>
<organism evidence="4">
    <name type="scientific">Spodoptera frugiperda</name>
    <name type="common">Fall armyworm</name>
    <dbReference type="NCBI Taxonomy" id="7108"/>
    <lineage>
        <taxon>Eukaryota</taxon>
        <taxon>Metazoa</taxon>
        <taxon>Ecdysozoa</taxon>
        <taxon>Arthropoda</taxon>
        <taxon>Hexapoda</taxon>
        <taxon>Insecta</taxon>
        <taxon>Pterygota</taxon>
        <taxon>Neoptera</taxon>
        <taxon>Endopterygota</taxon>
        <taxon>Lepidoptera</taxon>
        <taxon>Glossata</taxon>
        <taxon>Ditrysia</taxon>
        <taxon>Noctuoidea</taxon>
        <taxon>Noctuidae</taxon>
        <taxon>Amphipyrinae</taxon>
        <taxon>Spodoptera</taxon>
    </lineage>
</organism>
<dbReference type="InterPro" id="IPR004827">
    <property type="entry name" value="bZIP"/>
</dbReference>
<protein>
    <submittedName>
        <fullName evidence="4">SFRICE_013883</fullName>
    </submittedName>
</protein>
<sequence length="571" mass="65815">MVAQKITCPSRSDDIGTQYDPNTKRHGFFANESQYSNCFESGRARSFKDREEELRKRSKRSDYRRIFKHRSSVFASGYNQQLCRVSAHNLQHVYLKSEPLFESAMVHETDYEFFQDLVPWSCVPAKEEVVQTIDSSKKTEERALKIDTPYTQFSPQGWENLDVNSQFPQAGLYNNISPLEPLSPNEKFPQYDANMPTFPEWDKDTNNMQFKETFLDISRLPVVIGDLASETVADTNPWQVQDPVELTNTHDTQYYHMYTNPPHNTAPFIDAEDSLDLKFGSVIPREVESNNVVISEFIINKDQDVMGAMEEPAMPRRVEGLSVDVSARAPAWPFDTISTPEVLSYVEQLEKEKCTQPLKPQEHWMAHNASLPASSESYTDLSLSTSKETFTELDTPPPPQVEYEPITPKSESHMESDNDDVKSTASKRRHQDSDESDETYTPYAEQPSRKYKRRKPSVPIKDMILALEGQPKARRGRPPKRRESTVSSVCSVDENSSSISTQEFKYRELRDKNNEASKRSRMNRKLKELQMEQLADELEEKNKKLRVRADILEEMTKRLKNELMSAILKSK</sequence>
<dbReference type="CDD" id="cd14813">
    <property type="entry name" value="bZIP_BmCbz-like"/>
    <property type="match status" value="1"/>
</dbReference>
<feature type="domain" description="BZIP" evidence="3">
    <location>
        <begin position="503"/>
        <end position="566"/>
    </location>
</feature>
<dbReference type="AlphaFoldDB" id="A0A2H1VHH2"/>
<evidence type="ECO:0000259" key="3">
    <source>
        <dbReference type="PROSITE" id="PS50217"/>
    </source>
</evidence>
<dbReference type="EMBL" id="ODYU01002587">
    <property type="protein sequence ID" value="SOQ40283.1"/>
    <property type="molecule type" value="Genomic_DNA"/>
</dbReference>
<feature type="region of interest" description="Disordered" evidence="2">
    <location>
        <begin position="1"/>
        <end position="21"/>
    </location>
</feature>
<feature type="compositionally biased region" description="Polar residues" evidence="2">
    <location>
        <begin position="372"/>
        <end position="388"/>
    </location>
</feature>
<keyword evidence="1" id="KW-0175">Coiled coil</keyword>
<evidence type="ECO:0000256" key="2">
    <source>
        <dbReference type="SAM" id="MobiDB-lite"/>
    </source>
</evidence>
<accession>A0A2H1VHH2</accession>
<dbReference type="GO" id="GO:0005634">
    <property type="term" value="C:nucleus"/>
    <property type="evidence" value="ECO:0007669"/>
    <property type="project" value="UniProtKB-ARBA"/>
</dbReference>
<dbReference type="SUPFAM" id="SSF57959">
    <property type="entry name" value="Leucine zipper domain"/>
    <property type="match status" value="1"/>
</dbReference>
<evidence type="ECO:0000313" key="4">
    <source>
        <dbReference type="EMBL" id="SOQ40283.1"/>
    </source>
</evidence>
<proteinExistence type="predicted"/>
<gene>
    <name evidence="4" type="ORF">SFRICE_013883</name>
</gene>
<dbReference type="Gene3D" id="1.20.5.170">
    <property type="match status" value="1"/>
</dbReference>
<feature type="compositionally biased region" description="Basic and acidic residues" evidence="2">
    <location>
        <begin position="410"/>
        <end position="422"/>
    </location>
</feature>
<feature type="region of interest" description="Disordered" evidence="2">
    <location>
        <begin position="372"/>
        <end position="487"/>
    </location>
</feature>
<dbReference type="Pfam" id="PF07716">
    <property type="entry name" value="bZIP_2"/>
    <property type="match status" value="1"/>
</dbReference>
<dbReference type="InterPro" id="IPR046347">
    <property type="entry name" value="bZIP_sf"/>
</dbReference>
<feature type="coiled-coil region" evidence="1">
    <location>
        <begin position="499"/>
        <end position="562"/>
    </location>
</feature>